<name>A0A6C0HQ21_9ZZZZ</name>
<dbReference type="AlphaFoldDB" id="A0A6C0HQ21"/>
<reference evidence="1" key="1">
    <citation type="journal article" date="2020" name="Nature">
        <title>Giant virus diversity and host interactions through global metagenomics.</title>
        <authorList>
            <person name="Schulz F."/>
            <person name="Roux S."/>
            <person name="Paez-Espino D."/>
            <person name="Jungbluth S."/>
            <person name="Walsh D.A."/>
            <person name="Denef V.J."/>
            <person name="McMahon K.D."/>
            <person name="Konstantinidis K.T."/>
            <person name="Eloe-Fadrosh E.A."/>
            <person name="Kyrpides N.C."/>
            <person name="Woyke T."/>
        </authorList>
    </citation>
    <scope>NUCLEOTIDE SEQUENCE</scope>
    <source>
        <strain evidence="1">GVMAG-M-3300023184-161</strain>
    </source>
</reference>
<dbReference type="EMBL" id="MN740000">
    <property type="protein sequence ID" value="QHT82447.1"/>
    <property type="molecule type" value="Genomic_DNA"/>
</dbReference>
<proteinExistence type="predicted"/>
<organism evidence="1">
    <name type="scientific">viral metagenome</name>
    <dbReference type="NCBI Taxonomy" id="1070528"/>
    <lineage>
        <taxon>unclassified sequences</taxon>
        <taxon>metagenomes</taxon>
        <taxon>organismal metagenomes</taxon>
    </lineage>
</organism>
<sequence>MQVINKMIYSNDINILNKIENNIKIIQLQVS</sequence>
<protein>
    <submittedName>
        <fullName evidence="1">Uncharacterized protein</fullName>
    </submittedName>
</protein>
<evidence type="ECO:0000313" key="1">
    <source>
        <dbReference type="EMBL" id="QHT82447.1"/>
    </source>
</evidence>
<accession>A0A6C0HQ21</accession>